<comment type="caution">
    <text evidence="1">The sequence shown here is derived from an EMBL/GenBank/DDBJ whole genome shotgun (WGS) entry which is preliminary data.</text>
</comment>
<dbReference type="EMBL" id="JAFBBK010000001">
    <property type="protein sequence ID" value="MBM7415350.1"/>
    <property type="molecule type" value="Genomic_DNA"/>
</dbReference>
<organism evidence="1 2">
    <name type="scientific">Rhodococcoides corynebacterioides</name>
    <dbReference type="NCBI Taxonomy" id="53972"/>
    <lineage>
        <taxon>Bacteria</taxon>
        <taxon>Bacillati</taxon>
        <taxon>Actinomycetota</taxon>
        <taxon>Actinomycetes</taxon>
        <taxon>Mycobacteriales</taxon>
        <taxon>Nocardiaceae</taxon>
        <taxon>Rhodococcoides</taxon>
    </lineage>
</organism>
<dbReference type="Proteomes" id="UP000703038">
    <property type="component" value="Unassembled WGS sequence"/>
</dbReference>
<proteinExistence type="predicted"/>
<reference evidence="1 2" key="1">
    <citation type="submission" date="2021-01" db="EMBL/GenBank/DDBJ databases">
        <title>Genomics of switchgrass bacterial isolates.</title>
        <authorList>
            <person name="Shade A."/>
        </authorList>
    </citation>
    <scope>NUCLEOTIDE SEQUENCE [LARGE SCALE GENOMIC DNA]</scope>
    <source>
        <strain evidence="1 2">PvP111</strain>
    </source>
</reference>
<dbReference type="InterPro" id="IPR021848">
    <property type="entry name" value="HODM_asu-like"/>
</dbReference>
<accession>A0ABS2KTT1</accession>
<gene>
    <name evidence="1" type="ORF">JOE42_002083</name>
</gene>
<sequence>MTDLRAFPFPFDVDTYRYSTNLEPARTAHRTAAGGWGEHVVEPGTDYRDALAERARILARDPRRAVSLPHMAPAGWDALETVLIELHRSVPDETTLDLDGGRVRFSNRLSGNSIDVARGDPSVDPLVLAAGETPDDLVLLDTRGGELFADAGVVTYASGWSMNFALGASFEDIHGPVPRVRDEGVVARARAFLLGLGAGATVRRTNWSLGVDHRLDASLETRGEWARARRELETASADDVGRRLCLRVEVQHLTRLAPSGAILFLVRTHHASLDELAAVPGWAERVVAVTAELPRDMADYKGLTALRPAIDRWWRSRRRAVLG</sequence>
<evidence type="ECO:0000313" key="2">
    <source>
        <dbReference type="Proteomes" id="UP000703038"/>
    </source>
</evidence>
<protein>
    <recommendedName>
        <fullName evidence="3">DUF3445 domain-containing protein</fullName>
    </recommendedName>
</protein>
<evidence type="ECO:0008006" key="3">
    <source>
        <dbReference type="Google" id="ProtNLM"/>
    </source>
</evidence>
<dbReference type="Pfam" id="PF11927">
    <property type="entry name" value="HODM_asu-like"/>
    <property type="match status" value="1"/>
</dbReference>
<dbReference type="RefSeq" id="WP_204868376.1">
    <property type="nucleotide sequence ID" value="NZ_JAFBBK010000001.1"/>
</dbReference>
<keyword evidence="2" id="KW-1185">Reference proteome</keyword>
<evidence type="ECO:0000313" key="1">
    <source>
        <dbReference type="EMBL" id="MBM7415350.1"/>
    </source>
</evidence>
<name>A0ABS2KTT1_9NOCA</name>